<dbReference type="GO" id="GO:0030054">
    <property type="term" value="C:cell junction"/>
    <property type="evidence" value="ECO:0007669"/>
    <property type="project" value="UniProtKB-ARBA"/>
</dbReference>
<dbReference type="InterPro" id="IPR000742">
    <property type="entry name" value="EGF"/>
</dbReference>
<dbReference type="GO" id="GO:0009888">
    <property type="term" value="P:tissue development"/>
    <property type="evidence" value="ECO:0007669"/>
    <property type="project" value="TreeGrafter"/>
</dbReference>
<dbReference type="PROSITE" id="PS50025">
    <property type="entry name" value="LAM_G_DOMAIN"/>
    <property type="match status" value="4"/>
</dbReference>
<reference evidence="12" key="1">
    <citation type="submission" date="2018-04" db="EMBL/GenBank/DDBJ databases">
        <authorList>
            <person name="Go L.Y."/>
            <person name="Mitchell J.A."/>
        </authorList>
    </citation>
    <scope>NUCLEOTIDE SEQUENCE</scope>
    <source>
        <tissue evidence="12">Whole organism</tissue>
    </source>
</reference>
<keyword evidence="8" id="KW-0175">Coiled coil</keyword>
<feature type="domain" description="Laminin G" evidence="9">
    <location>
        <begin position="2123"/>
        <end position="2300"/>
    </location>
</feature>
<dbReference type="VEuPathDB" id="VectorBase:CSON000016"/>
<dbReference type="PRINTS" id="PR00011">
    <property type="entry name" value="EGFLAMININ"/>
</dbReference>
<dbReference type="FunFam" id="2.10.25.10:FF:000561">
    <property type="entry name" value="Wing blister, isoform B"/>
    <property type="match status" value="1"/>
</dbReference>
<feature type="domain" description="Laminin EGF-like" evidence="10">
    <location>
        <begin position="149"/>
        <end position="194"/>
    </location>
</feature>
<evidence type="ECO:0000256" key="4">
    <source>
        <dbReference type="ARBA" id="ARBA00023180"/>
    </source>
</evidence>
<evidence type="ECO:0000256" key="1">
    <source>
        <dbReference type="ARBA" id="ARBA00022729"/>
    </source>
</evidence>
<dbReference type="InterPro" id="IPR000034">
    <property type="entry name" value="Laminin_IV"/>
</dbReference>
<dbReference type="FunFam" id="2.10.25.10:FF:000011">
    <property type="entry name" value="Cadherin EGF LAG seven-pass G-type receptor"/>
    <property type="match status" value="1"/>
</dbReference>
<proteinExistence type="predicted"/>
<evidence type="ECO:0000256" key="5">
    <source>
        <dbReference type="ARBA" id="ARBA00023292"/>
    </source>
</evidence>
<dbReference type="FunFam" id="2.60.120.200:FF:000200">
    <property type="entry name" value="Laminin subunit alpha-3"/>
    <property type="match status" value="1"/>
</dbReference>
<dbReference type="Pfam" id="PF00053">
    <property type="entry name" value="EGF_laminin"/>
    <property type="match status" value="6"/>
</dbReference>
<feature type="disulfide bond" evidence="7">
    <location>
        <begin position="170"/>
        <end position="179"/>
    </location>
</feature>
<evidence type="ECO:0000256" key="3">
    <source>
        <dbReference type="ARBA" id="ARBA00023157"/>
    </source>
</evidence>
<name>A0A336KVA8_CULSO</name>
<dbReference type="PROSITE" id="PS50027">
    <property type="entry name" value="EGF_LAM_2"/>
    <property type="match status" value="6"/>
</dbReference>
<evidence type="ECO:0000259" key="11">
    <source>
        <dbReference type="PROSITE" id="PS51115"/>
    </source>
</evidence>
<dbReference type="Gene3D" id="2.10.25.10">
    <property type="entry name" value="Laminin"/>
    <property type="match status" value="7"/>
</dbReference>
<feature type="disulfide bond" evidence="7">
    <location>
        <begin position="543"/>
        <end position="552"/>
    </location>
</feature>
<organism evidence="12">
    <name type="scientific">Culicoides sonorensis</name>
    <name type="common">Biting midge</name>
    <dbReference type="NCBI Taxonomy" id="179676"/>
    <lineage>
        <taxon>Eukaryota</taxon>
        <taxon>Metazoa</taxon>
        <taxon>Ecdysozoa</taxon>
        <taxon>Arthropoda</taxon>
        <taxon>Hexapoda</taxon>
        <taxon>Insecta</taxon>
        <taxon>Pterygota</taxon>
        <taxon>Neoptera</taxon>
        <taxon>Endopterygota</taxon>
        <taxon>Diptera</taxon>
        <taxon>Nematocera</taxon>
        <taxon>Chironomoidea</taxon>
        <taxon>Ceratopogonidae</taxon>
        <taxon>Ceratopogoninae</taxon>
        <taxon>Culicoides</taxon>
        <taxon>Monoculicoides</taxon>
    </lineage>
</organism>
<feature type="domain" description="Laminin EGF-like" evidence="10">
    <location>
        <begin position="5"/>
        <end position="53"/>
    </location>
</feature>
<feature type="disulfide bond" evidence="6">
    <location>
        <begin position="2455"/>
        <end position="2482"/>
    </location>
</feature>
<dbReference type="EMBL" id="UFQS01001005">
    <property type="protein sequence ID" value="SSX08498.1"/>
    <property type="molecule type" value="Genomic_DNA"/>
</dbReference>
<feature type="domain" description="Laminin EGF-like" evidence="10">
    <location>
        <begin position="524"/>
        <end position="570"/>
    </location>
</feature>
<evidence type="ECO:0000313" key="13">
    <source>
        <dbReference type="EMBL" id="SSX28414.1"/>
    </source>
</evidence>
<feature type="disulfide bond" evidence="7">
    <location>
        <begin position="75"/>
        <end position="84"/>
    </location>
</feature>
<dbReference type="SMART" id="SM00180">
    <property type="entry name" value="EGF_Lam"/>
    <property type="match status" value="8"/>
</dbReference>
<dbReference type="SUPFAM" id="SSF49899">
    <property type="entry name" value="Concanavalin A-like lectins/glucanases"/>
    <property type="match status" value="5"/>
</dbReference>
<dbReference type="SMART" id="SM00281">
    <property type="entry name" value="LamB"/>
    <property type="match status" value="1"/>
</dbReference>
<dbReference type="InterPro" id="IPR050440">
    <property type="entry name" value="Laminin/Netrin_ECM"/>
</dbReference>
<dbReference type="FunFam" id="2.10.25.10:FF:000082">
    <property type="entry name" value="Laminin subunit alpha 1"/>
    <property type="match status" value="1"/>
</dbReference>
<evidence type="ECO:0000259" key="9">
    <source>
        <dbReference type="PROSITE" id="PS50025"/>
    </source>
</evidence>
<feature type="disulfide bond" evidence="7">
    <location>
        <begin position="7"/>
        <end position="24"/>
    </location>
</feature>
<dbReference type="FunFam" id="2.10.25.10:FF:000188">
    <property type="entry name" value="Laminin subunit gamma 2"/>
    <property type="match status" value="1"/>
</dbReference>
<evidence type="ECO:0000256" key="6">
    <source>
        <dbReference type="PROSITE-ProRule" id="PRU00122"/>
    </source>
</evidence>
<dbReference type="GO" id="GO:0005604">
    <property type="term" value="C:basement membrane"/>
    <property type="evidence" value="ECO:0007669"/>
    <property type="project" value="UniProtKB-ARBA"/>
</dbReference>
<keyword evidence="1" id="KW-0732">Signal</keyword>
<dbReference type="Pfam" id="PF02210">
    <property type="entry name" value="Laminin_G_2"/>
    <property type="match status" value="3"/>
</dbReference>
<dbReference type="Gene3D" id="2.60.120.200">
    <property type="match status" value="5"/>
</dbReference>
<feature type="domain" description="Laminin IV type A" evidence="11">
    <location>
        <begin position="291"/>
        <end position="483"/>
    </location>
</feature>
<feature type="disulfide bond" evidence="7">
    <location>
        <begin position="221"/>
        <end position="230"/>
    </location>
</feature>
<feature type="disulfide bond" evidence="7">
    <location>
        <begin position="54"/>
        <end position="66"/>
    </location>
</feature>
<keyword evidence="2" id="KW-0677">Repeat</keyword>
<feature type="disulfide bond" evidence="7">
    <location>
        <begin position="151"/>
        <end position="168"/>
    </location>
</feature>
<feature type="disulfide bond" evidence="7">
    <location>
        <begin position="26"/>
        <end position="35"/>
    </location>
</feature>
<dbReference type="Pfam" id="PF00054">
    <property type="entry name" value="Laminin_G_1"/>
    <property type="match status" value="2"/>
</dbReference>
<dbReference type="GO" id="GO:0048731">
    <property type="term" value="P:system development"/>
    <property type="evidence" value="ECO:0007669"/>
    <property type="project" value="UniProtKB-ARBA"/>
</dbReference>
<dbReference type="SUPFAM" id="SSF57196">
    <property type="entry name" value="EGF/Laminin"/>
    <property type="match status" value="6"/>
</dbReference>
<dbReference type="SMART" id="SM00181">
    <property type="entry name" value="EGF"/>
    <property type="match status" value="6"/>
</dbReference>
<dbReference type="GO" id="GO:0048468">
    <property type="term" value="P:cell development"/>
    <property type="evidence" value="ECO:0007669"/>
    <property type="project" value="UniProtKB-ARBA"/>
</dbReference>
<evidence type="ECO:0000256" key="2">
    <source>
        <dbReference type="ARBA" id="ARBA00022737"/>
    </source>
</evidence>
<dbReference type="InterPro" id="IPR013320">
    <property type="entry name" value="ConA-like_dom_sf"/>
</dbReference>
<keyword evidence="4" id="KW-0325">Glycoprotein</keyword>
<dbReference type="SMART" id="SM00282">
    <property type="entry name" value="LamG"/>
    <property type="match status" value="5"/>
</dbReference>
<dbReference type="GO" id="GO:0009887">
    <property type="term" value="P:animal organ morphogenesis"/>
    <property type="evidence" value="ECO:0007669"/>
    <property type="project" value="TreeGrafter"/>
</dbReference>
<dbReference type="CDD" id="cd00055">
    <property type="entry name" value="EGF_Lam"/>
    <property type="match status" value="8"/>
</dbReference>
<evidence type="ECO:0000256" key="7">
    <source>
        <dbReference type="PROSITE-ProRule" id="PRU00460"/>
    </source>
</evidence>
<feature type="disulfide bond" evidence="7">
    <location>
        <begin position="149"/>
        <end position="161"/>
    </location>
</feature>
<sequence>MTKGCNCHIHGSTDRVCDHETGQCKCRPHVKGRRCDKCESGYFNIDSAQGCEPCVCNVQGSMGQTCDMYSGQCTCKEGVTGLSCDHCSAGYWGFSQNGCKACDQCDTPAKLCDPDTGRCICPPLSTGNDCQTCVANTYGWEYQKGCRYCQCDRVGSIGQNCHNITGQCECREGYAGHKCDSCAPGYFNYPECKRCNCDPRGSLDVNGGDVIECDDKGQCPCKELVTGLKCNRCRKATFGLNLWNPTGCSRCFCFGRSQECHESALSWGQLKLFGSRNLSVEYIFPYGSQDDEHEYVVVIQPEGSKMNQEDAEIKTKNGLHLIPSSTGNVSIGSIRNFTESLYFQLPPLFLGDKTKSYGGMLTFNIMSTGAKNVLPYETLIKSPLIQIHSHHQLILNYFGPEILETSDNVTFSIRMHEQYWKYHFDGKHIGRAIFMTALENVKHIFLRATTSTDFTQVVLSDVSLDTAIPVKGSTTNLATSVEVCNCSMQYDELSCQGPADGYYRWRSQNHSELLEDLIGHVLPCSCNRRSDHCDKETGECLDCRENTGGFSCETCAEGFYGEPNYGSCQACPCPETRKNFARGCTVAGNNVRCICKEGYTGRLCEKCNRGFFGNPEHQNGSCQKCDCNPDGIVSDECDEVNGQCNCKPGITGRRCDKCELPRHSLEAGKCRCKIKNFLLMCDNCSMTLMDTIDEMIFDFEMKTEHLDLHGIPAPWVKLQQYMNETDYWTDKFTKFDDAKYRIENFNNTPIEKLYSKASNIELKSEKMQSKAEKLTHKAEKLNEASDLLLSDIRKTSDDVVQTINLLNSYGTHEHHIQLPLALKEANLTLQEIKYQYELLSPINTTALTCATSYFDMWNNISSQVQIQHNRLTDFKNQMHQLGERVNDMKRISLKIIDMEGQIKQDNEEIERLSRIVNEKFNEIEDMKSDINEIFSDTLNADSDVFLNLFKENLKKLDQDTQHITVLTSELEEIMNENEDLLSDAKTFDLPRAKDHANVLERRADEYTALFSDTRERASDALSAIQAYDNITESINVAKIAAKEAHMAAEVANREIHPEGDISIIEKGLKSLHESNAIKNEIIGEMDRLADLKDTLEYHQRTVADVNSTIWHCAVKDAKITSALNAYNSERNSIKEIRHALEISSKISDEMREVHRSAMDIGSDSDINEIFSDTLNADSDVFLNLFKENLKKLDQDTQHITVLTSELEEIMNENEDLLSDAKTFDLPRAKDHANVLERRADEYTALFSDTRERASDALSAIQAYDNITESINVAKIAAKEAHMAAEVANREIHPEGDISIIEKGLKSLHESNAIKNEIIGEMDRLADLKDTLEYHQRTVADVNSTIWHCAVKDAKITSALNAYNSERNSIKEIRHALEISSKISDEMREVHRSAMDIGSDVYKLKNKLKTLDPEWDIKFGGAEENLTTVQSNLRVANQTLENIEFKFNQQSKKFSEWQKNFLAKTQELRDKIALAKHAAEGIHVSVESGKPNCIRSYAPKTVGPTTSTHIVLTFTLKSNRQVTAPLLFIKGEGTQFIGLEIVNKRIRFVWNLGGKVQEITHPLEIEAYDAKLDESWYQIEVNRTLSLGTLSVKKMGEYGKYVNGKIVSASSDRTRFTYDASSRIWLGHVPEEDKVDELKAPNNPLNLVIDEELIGLWNFASTSGACKGAIMGPSEAITFDNARGFNGHGYAVLKSNPRYPQKISFAVKMVFRTLDENALLFLAVDEKSNGTLSLTLYQGRIFFRVDYEEDTWLELNTTNRYNTGNWISVDIARHFESPYNEDGSLVVVGTPVSRSLIPVSESDNTYKTFGSPNRPIDFAKLPNFQNSNFYIGGVPPGFNLSTIKARGIDNAFLGCMKDVQIAGEAREILEGTNHYGVAQSCSQTITKAGFYGNGFIELPAHSLKKRANFAFVFRTMKPNALLLLGAHPPRHTLDQIEMKAIPGNFSVNLIQGRVNVRIDAGKGAIELTSNLTLNDGEFHVVSVTKVGRRFELYINDEHQSTRSFATPPFLVNLPEDNKGGLYVGGAPLFDDFSAITSLEPFEGAFKDLVFNNKSVSFDQFISFTNAHLGRDGPKMRNDAGNMMKTEPFKSGCNRDDDDYYEDDCEDISSFEKFIVGSYSYEPNGFKFGDAPFSYSETKIPTRNLWQRNFLIQTDFRTFYPNGLLLVAPGTKEKQKHYIMLTLRDGTITLIIRARKKQSLNLPVKVNDGQWHRIVLHSFNRTVTLSVTLNHKNTHAQQMKIPKKLNASNKIIVGGLPDEALHLPSELVSKLEGFKGCLRKFSVNNVTQDLAKLNMHKNVGQCFPRVEKGSYFPGDAYGIYKRNFNVGRSLELQLDYKTSELNGILLSVSDKDGFPALSLEMNNGNIVFSCDLGDGIPLRATKSMDSKYALCNNKWHTVYALYDSEQIFVRVDNLTSVYDVTPNRSNKIQTKSPLYIGGIPEQASQGTLLSRENFKGCINNVVIRSELKDWTDYDYLHNVLLNECPATQ</sequence>
<feature type="domain" description="Laminin G" evidence="9">
    <location>
        <begin position="1884"/>
        <end position="2091"/>
    </location>
</feature>
<feature type="domain" description="Laminin EGF-like" evidence="10">
    <location>
        <begin position="195"/>
        <end position="250"/>
    </location>
</feature>
<dbReference type="InterPro" id="IPR002049">
    <property type="entry name" value="LE_dom"/>
</dbReference>
<feature type="domain" description="Laminin EGF-like" evidence="10">
    <location>
        <begin position="625"/>
        <end position="672"/>
    </location>
</feature>
<feature type="domain" description="Laminin G" evidence="9">
    <location>
        <begin position="2305"/>
        <end position="2482"/>
    </location>
</feature>
<feature type="domain" description="Laminin EGF-like" evidence="10">
    <location>
        <begin position="54"/>
        <end position="101"/>
    </location>
</feature>
<dbReference type="Pfam" id="PF00052">
    <property type="entry name" value="Laminin_B"/>
    <property type="match status" value="1"/>
</dbReference>
<accession>A0A336KVA8</accession>
<feature type="disulfide bond" evidence="7">
    <location>
        <begin position="5"/>
        <end position="17"/>
    </location>
</feature>
<keyword evidence="3 7" id="KW-1015">Disulfide bond</keyword>
<protein>
    <submittedName>
        <fullName evidence="12">CSON000016 protein</fullName>
    </submittedName>
</protein>
<dbReference type="FunFam" id="2.10.25.10:FF:000074">
    <property type="entry name" value="Laminin subunit alpha"/>
    <property type="match status" value="1"/>
</dbReference>
<feature type="coiled-coil region" evidence="8">
    <location>
        <begin position="895"/>
        <end position="929"/>
    </location>
</feature>
<dbReference type="PANTHER" id="PTHR10574:SF444">
    <property type="entry name" value="BASEMENT MEMBRANE-SPECIFIC HEPARAN SULFATE PROTEOGLYCAN CORE PROTEIN"/>
    <property type="match status" value="1"/>
</dbReference>
<keyword evidence="5 7" id="KW-0424">Laminin EGF-like domain</keyword>
<evidence type="ECO:0000256" key="8">
    <source>
        <dbReference type="SAM" id="Coils"/>
    </source>
</evidence>
<feature type="disulfide bond" evidence="7">
    <location>
        <begin position="56"/>
        <end position="73"/>
    </location>
</feature>
<evidence type="ECO:0000259" key="10">
    <source>
        <dbReference type="PROSITE" id="PS50027"/>
    </source>
</evidence>
<gene>
    <name evidence="12" type="primary">CSON000016</name>
</gene>
<dbReference type="InterPro" id="IPR001791">
    <property type="entry name" value="Laminin_G"/>
</dbReference>
<dbReference type="OMA" id="TVRQHVH"/>
<feature type="domain" description="Laminin G" evidence="9">
    <location>
        <begin position="1681"/>
        <end position="1880"/>
    </location>
</feature>
<feature type="coiled-coil region" evidence="8">
    <location>
        <begin position="757"/>
        <end position="784"/>
    </location>
</feature>
<feature type="disulfide bond" evidence="7">
    <location>
        <begin position="625"/>
        <end position="637"/>
    </location>
</feature>
<dbReference type="PROSITE" id="PS51115">
    <property type="entry name" value="LAMININ_IVA"/>
    <property type="match status" value="1"/>
</dbReference>
<dbReference type="CDD" id="cd00110">
    <property type="entry name" value="LamG"/>
    <property type="match status" value="5"/>
</dbReference>
<feature type="disulfide bond" evidence="7">
    <location>
        <begin position="646"/>
        <end position="655"/>
    </location>
</feature>
<dbReference type="GO" id="GO:0007155">
    <property type="term" value="P:cell adhesion"/>
    <property type="evidence" value="ECO:0007669"/>
    <property type="project" value="UniProtKB-ARBA"/>
</dbReference>
<reference evidence="13" key="2">
    <citation type="submission" date="2018-07" db="EMBL/GenBank/DDBJ databases">
        <authorList>
            <person name="Quirk P.G."/>
            <person name="Krulwich T.A."/>
        </authorList>
    </citation>
    <scope>NUCLEOTIDE SEQUENCE</scope>
</reference>
<dbReference type="PROSITE" id="PS01248">
    <property type="entry name" value="EGF_LAM_1"/>
    <property type="match status" value="4"/>
</dbReference>
<dbReference type="EMBL" id="UFQT01001005">
    <property type="protein sequence ID" value="SSX28414.1"/>
    <property type="molecule type" value="Genomic_DNA"/>
</dbReference>
<evidence type="ECO:0000313" key="12">
    <source>
        <dbReference type="EMBL" id="SSX08498.1"/>
    </source>
</evidence>
<comment type="caution">
    <text evidence="7">Lacks conserved residue(s) required for the propagation of feature annotation.</text>
</comment>
<dbReference type="PANTHER" id="PTHR10574">
    <property type="entry name" value="NETRIN/LAMININ-RELATED"/>
    <property type="match status" value="1"/>
</dbReference>
<feature type="disulfide bond" evidence="7">
    <location>
        <begin position="627"/>
        <end position="644"/>
    </location>
</feature>